<proteinExistence type="predicted"/>
<reference evidence="1 2" key="1">
    <citation type="submission" date="2018-02" db="EMBL/GenBank/DDBJ databases">
        <title>Draft genome sequences of Elsinoe sp., causing black scab on jojoba.</title>
        <authorList>
            <person name="Stodart B."/>
            <person name="Jeffress S."/>
            <person name="Ash G."/>
            <person name="Arun Chinnappa K."/>
        </authorList>
    </citation>
    <scope>NUCLEOTIDE SEQUENCE [LARGE SCALE GENOMIC DNA]</scope>
    <source>
        <strain evidence="1 2">Hillstone_2</strain>
    </source>
</reference>
<comment type="caution">
    <text evidence="1">The sequence shown here is derived from an EMBL/GenBank/DDBJ whole genome shotgun (WGS) entry which is preliminary data.</text>
</comment>
<evidence type="ECO:0000313" key="1">
    <source>
        <dbReference type="EMBL" id="TKX18564.1"/>
    </source>
</evidence>
<dbReference type="CDD" id="cd02228">
    <property type="entry name" value="cupin_EutQ"/>
    <property type="match status" value="1"/>
</dbReference>
<dbReference type="InterPro" id="IPR010424">
    <property type="entry name" value="EutQ"/>
</dbReference>
<dbReference type="Gene3D" id="2.60.120.10">
    <property type="entry name" value="Jelly Rolls"/>
    <property type="match status" value="1"/>
</dbReference>
<dbReference type="PANTHER" id="PTHR36169:SF1">
    <property type="entry name" value="ACETATE KINASE EUTQ"/>
    <property type="match status" value="1"/>
</dbReference>
<dbReference type="EMBL" id="PTQR01000128">
    <property type="protein sequence ID" value="TKX18564.1"/>
    <property type="molecule type" value="Genomic_DNA"/>
</dbReference>
<name>A0A4U7ASN5_9PEZI</name>
<dbReference type="Proteomes" id="UP000308133">
    <property type="component" value="Unassembled WGS sequence"/>
</dbReference>
<accession>A0A4U7ASN5</accession>
<dbReference type="InterPro" id="IPR014710">
    <property type="entry name" value="RmlC-like_jellyroll"/>
</dbReference>
<protein>
    <submittedName>
        <fullName evidence="1">Uncharacterized protein</fullName>
    </submittedName>
</protein>
<dbReference type="InterPro" id="IPR011051">
    <property type="entry name" value="RmlC_Cupin_sf"/>
</dbReference>
<dbReference type="AlphaFoldDB" id="A0A4U7ASN5"/>
<organism evidence="1 2">
    <name type="scientific">Elsinoe australis</name>
    <dbReference type="NCBI Taxonomy" id="40998"/>
    <lineage>
        <taxon>Eukaryota</taxon>
        <taxon>Fungi</taxon>
        <taxon>Dikarya</taxon>
        <taxon>Ascomycota</taxon>
        <taxon>Pezizomycotina</taxon>
        <taxon>Dothideomycetes</taxon>
        <taxon>Dothideomycetidae</taxon>
        <taxon>Myriangiales</taxon>
        <taxon>Elsinoaceae</taxon>
        <taxon>Elsinoe</taxon>
    </lineage>
</organism>
<gene>
    <name evidence="1" type="ORF">C1H76_9354</name>
</gene>
<dbReference type="PANTHER" id="PTHR36169">
    <property type="entry name" value="ETHANOLAMINE UTILIZATION PROTEIN EUTQ"/>
    <property type="match status" value="1"/>
</dbReference>
<sequence length="153" mass="16439">MASSSVKPNFDASDPSTFKHMTYLPQQAQTYSPPLIANSNAYLGDVLSSTTLLSTIAKSSSSSTDDKRGPLSAGFFHLHAGEPLEYTYTYDEMKLVLEGEFTITDLVAGSKVRAGKGDTFFFPKGSKLKFECTSEGGEPAKAFFVGGRDEGVL</sequence>
<dbReference type="SUPFAM" id="SSF51182">
    <property type="entry name" value="RmlC-like cupins"/>
    <property type="match status" value="1"/>
</dbReference>
<dbReference type="Pfam" id="PF06249">
    <property type="entry name" value="EutQ"/>
    <property type="match status" value="1"/>
</dbReference>
<evidence type="ECO:0000313" key="2">
    <source>
        <dbReference type="Proteomes" id="UP000308133"/>
    </source>
</evidence>